<comment type="caution">
    <text evidence="3">The sequence shown here is derived from an EMBL/GenBank/DDBJ whole genome shotgun (WGS) entry which is preliminary data.</text>
</comment>
<evidence type="ECO:0000313" key="4">
    <source>
        <dbReference type="Proteomes" id="UP001157160"/>
    </source>
</evidence>
<organism evidence="3 4">
    <name type="scientific">Arenivirga flava</name>
    <dbReference type="NCBI Taxonomy" id="1930060"/>
    <lineage>
        <taxon>Bacteria</taxon>
        <taxon>Bacillati</taxon>
        <taxon>Actinomycetota</taxon>
        <taxon>Actinomycetes</taxon>
        <taxon>Micrococcales</taxon>
        <taxon>Microbacteriaceae</taxon>
        <taxon>Arenivirga</taxon>
    </lineage>
</organism>
<keyword evidence="1" id="KW-1133">Transmembrane helix</keyword>
<evidence type="ECO:0000256" key="1">
    <source>
        <dbReference type="SAM" id="Phobius"/>
    </source>
</evidence>
<proteinExistence type="predicted"/>
<gene>
    <name evidence="3" type="ORF">GCM10025874_13100</name>
</gene>
<keyword evidence="4" id="KW-1185">Reference proteome</keyword>
<protein>
    <submittedName>
        <fullName evidence="3">Uncharacterized protein</fullName>
    </submittedName>
</protein>
<feature type="signal peptide" evidence="2">
    <location>
        <begin position="1"/>
        <end position="24"/>
    </location>
</feature>
<dbReference type="Proteomes" id="UP001157160">
    <property type="component" value="Unassembled WGS sequence"/>
</dbReference>
<keyword evidence="2" id="KW-0732">Signal</keyword>
<dbReference type="AlphaFoldDB" id="A0AA37UTH5"/>
<feature type="transmembrane region" description="Helical" evidence="1">
    <location>
        <begin position="148"/>
        <end position="169"/>
    </location>
</feature>
<keyword evidence="1" id="KW-0472">Membrane</keyword>
<name>A0AA37UTH5_9MICO</name>
<evidence type="ECO:0000313" key="3">
    <source>
        <dbReference type="EMBL" id="GMA28057.1"/>
    </source>
</evidence>
<keyword evidence="1" id="KW-0812">Transmembrane</keyword>
<dbReference type="RefSeq" id="WP_284231250.1">
    <property type="nucleotide sequence ID" value="NZ_BSUL01000001.1"/>
</dbReference>
<evidence type="ECO:0000256" key="2">
    <source>
        <dbReference type="SAM" id="SignalP"/>
    </source>
</evidence>
<dbReference type="EMBL" id="BSUL01000001">
    <property type="protein sequence ID" value="GMA28057.1"/>
    <property type="molecule type" value="Genomic_DNA"/>
</dbReference>
<accession>A0AA37UTH5</accession>
<sequence>MNKLARGLTTAAIASALIIAPAAAANATYVPGTGNPTAPATVVAGQTITVTFPAGTFAPNEDVRFVLTGENAENATLAGTVSIVKAADAAGGLTVSVTLPAGAEGTYTLVGVGTESGATASASFSVAAADSAAAPGGLANTGSDSAAAFWFAGGLLALGATTVVTLNVVRRNRAQA</sequence>
<reference evidence="3 4" key="1">
    <citation type="journal article" date="2014" name="Int. J. Syst. Evol. Microbiol.">
        <title>Complete genome sequence of Corynebacterium casei LMG S-19264T (=DSM 44701T), isolated from a smear-ripened cheese.</title>
        <authorList>
            <consortium name="US DOE Joint Genome Institute (JGI-PGF)"/>
            <person name="Walter F."/>
            <person name="Albersmeier A."/>
            <person name="Kalinowski J."/>
            <person name="Ruckert C."/>
        </authorList>
    </citation>
    <scope>NUCLEOTIDE SEQUENCE [LARGE SCALE GENOMIC DNA]</scope>
    <source>
        <strain evidence="3 4">NBRC 112289</strain>
    </source>
</reference>
<feature type="chain" id="PRO_5041339217" evidence="2">
    <location>
        <begin position="25"/>
        <end position="176"/>
    </location>
</feature>